<accession>A0A4D4LD86</accession>
<dbReference type="Gene3D" id="3.40.50.300">
    <property type="entry name" value="P-loop containing nucleotide triphosphate hydrolases"/>
    <property type="match status" value="1"/>
</dbReference>
<evidence type="ECO:0000313" key="3">
    <source>
        <dbReference type="Proteomes" id="UP000301309"/>
    </source>
</evidence>
<dbReference type="GO" id="GO:0004386">
    <property type="term" value="F:helicase activity"/>
    <property type="evidence" value="ECO:0007669"/>
    <property type="project" value="InterPro"/>
</dbReference>
<name>A0A4D4LD86_STRVO</name>
<reference evidence="2 3" key="1">
    <citation type="journal article" date="2020" name="Int. J. Syst. Evol. Microbiol.">
        <title>Reclassification of Streptomyces castelarensis and Streptomyces sporoclivatus as later heterotypic synonyms of Streptomyces antimycoticus.</title>
        <authorList>
            <person name="Komaki H."/>
            <person name="Tamura T."/>
        </authorList>
    </citation>
    <scope>NUCLEOTIDE SEQUENCE [LARGE SCALE GENOMIC DNA]</scope>
    <source>
        <strain evidence="2 3">NBRC 13459</strain>
    </source>
</reference>
<dbReference type="AlphaFoldDB" id="A0A4D4LD86"/>
<dbReference type="Proteomes" id="UP000301309">
    <property type="component" value="Unassembled WGS sequence"/>
</dbReference>
<evidence type="ECO:0000259" key="1">
    <source>
        <dbReference type="SMART" id="SM00491"/>
    </source>
</evidence>
<dbReference type="GO" id="GO:0005524">
    <property type="term" value="F:ATP binding"/>
    <property type="evidence" value="ECO:0007669"/>
    <property type="project" value="InterPro"/>
</dbReference>
<dbReference type="SMART" id="SM00491">
    <property type="entry name" value="HELICc2"/>
    <property type="match status" value="1"/>
</dbReference>
<feature type="domain" description="ATP-dependent helicase C-terminal" evidence="1">
    <location>
        <begin position="1"/>
        <end position="130"/>
    </location>
</feature>
<dbReference type="GO" id="GO:0003676">
    <property type="term" value="F:nucleic acid binding"/>
    <property type="evidence" value="ECO:0007669"/>
    <property type="project" value="InterPro"/>
</dbReference>
<dbReference type="EMBL" id="BJHW01000001">
    <property type="protein sequence ID" value="GDY57176.1"/>
    <property type="molecule type" value="Genomic_DNA"/>
</dbReference>
<proteinExistence type="predicted"/>
<keyword evidence="3" id="KW-1185">Reference proteome</keyword>
<dbReference type="GO" id="GO:0006139">
    <property type="term" value="P:nucleobase-containing compound metabolic process"/>
    <property type="evidence" value="ECO:0007669"/>
    <property type="project" value="InterPro"/>
</dbReference>
<sequence>MRAAQAAAEELRGRLDMPILLQGEETLGELIRSFAADARTCLFGTLSLWQGVDVPGPSCQLVVMDRVPFPRPDDPLMSARQKAVEEAGGNGFMAVAATHAALLMAQGAGRLVRASGDRGIVAVLDPRVERARYGSFLRKSMPEFWYTTDRNQVRRSLAAIDAAAKAQGA</sequence>
<gene>
    <name evidence="2" type="ORF">SVIO_077990</name>
</gene>
<dbReference type="InterPro" id="IPR006555">
    <property type="entry name" value="ATP-dep_Helicase_C"/>
</dbReference>
<dbReference type="GO" id="GO:0016818">
    <property type="term" value="F:hydrolase activity, acting on acid anhydrides, in phosphorus-containing anhydrides"/>
    <property type="evidence" value="ECO:0007669"/>
    <property type="project" value="InterPro"/>
</dbReference>
<protein>
    <recommendedName>
        <fullName evidence="1">ATP-dependent helicase C-terminal domain-containing protein</fullName>
    </recommendedName>
</protein>
<organism evidence="2 3">
    <name type="scientific">Streptomyces violaceusniger</name>
    <dbReference type="NCBI Taxonomy" id="68280"/>
    <lineage>
        <taxon>Bacteria</taxon>
        <taxon>Bacillati</taxon>
        <taxon>Actinomycetota</taxon>
        <taxon>Actinomycetes</taxon>
        <taxon>Kitasatosporales</taxon>
        <taxon>Streptomycetaceae</taxon>
        <taxon>Streptomyces</taxon>
        <taxon>Streptomyces violaceusniger group</taxon>
    </lineage>
</organism>
<dbReference type="Pfam" id="PF13307">
    <property type="entry name" value="Helicase_C_2"/>
    <property type="match status" value="1"/>
</dbReference>
<dbReference type="InterPro" id="IPR027417">
    <property type="entry name" value="P-loop_NTPase"/>
</dbReference>
<evidence type="ECO:0000313" key="2">
    <source>
        <dbReference type="EMBL" id="GDY57176.1"/>
    </source>
</evidence>
<comment type="caution">
    <text evidence="2">The sequence shown here is derived from an EMBL/GenBank/DDBJ whole genome shotgun (WGS) entry which is preliminary data.</text>
</comment>